<sequence length="100" mass="11043">MELQIINGAITLATKRMGGGHTQVGRPVIWQPGAPKGALRIATIKTEDKKIPVLGCAMRQKTGLPNPIAVFQRQANDRARPFGVQAGGFWRSRRQRRKDV</sequence>
<evidence type="ECO:0000313" key="2">
    <source>
        <dbReference type="Proteomes" id="UP000076489"/>
    </source>
</evidence>
<organism evidence="1 2">
    <name type="scientific">Pseudomonas fluorescens</name>
    <dbReference type="NCBI Taxonomy" id="294"/>
    <lineage>
        <taxon>Bacteria</taxon>
        <taxon>Pseudomonadati</taxon>
        <taxon>Pseudomonadota</taxon>
        <taxon>Gammaproteobacteria</taxon>
        <taxon>Pseudomonadales</taxon>
        <taxon>Pseudomonadaceae</taxon>
        <taxon>Pseudomonas</taxon>
    </lineage>
</organism>
<evidence type="ECO:0000313" key="1">
    <source>
        <dbReference type="EMBL" id="KZN21207.1"/>
    </source>
</evidence>
<protein>
    <submittedName>
        <fullName evidence="1">Uncharacterized protein</fullName>
    </submittedName>
</protein>
<comment type="caution">
    <text evidence="1">The sequence shown here is derived from an EMBL/GenBank/DDBJ whole genome shotgun (WGS) entry which is preliminary data.</text>
</comment>
<accession>A0A166R2K6</accession>
<dbReference type="EMBL" id="LUKJ01000001">
    <property type="protein sequence ID" value="KZN21207.1"/>
    <property type="molecule type" value="Genomic_DNA"/>
</dbReference>
<gene>
    <name evidence="1" type="ORF">A1D17_01900</name>
</gene>
<reference evidence="2" key="1">
    <citation type="submission" date="2016-03" db="EMBL/GenBank/DDBJ databases">
        <authorList>
            <person name="Ray J."/>
            <person name="Price M."/>
            <person name="Deutschbauer A."/>
        </authorList>
    </citation>
    <scope>NUCLEOTIDE SEQUENCE [LARGE SCALE GENOMIC DNA]</scope>
    <source>
        <strain evidence="2">FW300-N1B4</strain>
    </source>
</reference>
<reference evidence="1 2" key="2">
    <citation type="journal article" date="2018" name="Nature">
        <title>Mutant phenotypes for thousands of bacterial genes of unknown function.</title>
        <authorList>
            <person name="Price M.N."/>
            <person name="Wetmore K.M."/>
            <person name="Waters R.J."/>
            <person name="Callaghan M."/>
            <person name="Ray J."/>
            <person name="Liu H."/>
            <person name="Kuehl J.V."/>
            <person name="Melnyk R.A."/>
            <person name="Lamson J.S."/>
            <person name="Suh Y."/>
            <person name="Carlson H.K."/>
            <person name="Esquivel Z."/>
            <person name="Sadeeshkumar H."/>
            <person name="Chakraborty R."/>
            <person name="Zane G.M."/>
            <person name="Rubin B.E."/>
            <person name="Wall J.D."/>
            <person name="Visel A."/>
            <person name="Bristow J."/>
            <person name="Blow M.J."/>
            <person name="Arkin A.P."/>
            <person name="Deutschbauer A.M."/>
        </authorList>
    </citation>
    <scope>NUCLEOTIDE SEQUENCE [LARGE SCALE GENOMIC DNA]</scope>
    <source>
        <strain evidence="1 2">FW300-N1B4</strain>
    </source>
</reference>
<proteinExistence type="predicted"/>
<name>A0A166R2K6_PSEFL</name>
<dbReference type="Proteomes" id="UP000076489">
    <property type="component" value="Unassembled WGS sequence"/>
</dbReference>
<dbReference type="AlphaFoldDB" id="A0A166R2K6"/>